<evidence type="ECO:0000313" key="1">
    <source>
        <dbReference type="EMBL" id="VDD48864.1"/>
    </source>
</evidence>
<organism evidence="1">
    <name type="scientific">Brassica oleracea</name>
    <name type="common">Wild cabbage</name>
    <dbReference type="NCBI Taxonomy" id="3712"/>
    <lineage>
        <taxon>Eukaryota</taxon>
        <taxon>Viridiplantae</taxon>
        <taxon>Streptophyta</taxon>
        <taxon>Embryophyta</taxon>
        <taxon>Tracheophyta</taxon>
        <taxon>Spermatophyta</taxon>
        <taxon>Magnoliopsida</taxon>
        <taxon>eudicotyledons</taxon>
        <taxon>Gunneridae</taxon>
        <taxon>Pentapetalae</taxon>
        <taxon>rosids</taxon>
        <taxon>malvids</taxon>
        <taxon>Brassicales</taxon>
        <taxon>Brassicaceae</taxon>
        <taxon>Brassiceae</taxon>
        <taxon>Brassica</taxon>
    </lineage>
</organism>
<dbReference type="EMBL" id="LR031878">
    <property type="protein sequence ID" value="VDD48864.1"/>
    <property type="molecule type" value="Genomic_DNA"/>
</dbReference>
<sequence>MANDLVFLSDLRTGRSSSSIQIKLNERRQKLEKRRVRFKLSLNHKCTGSAEYTSLRYLESSSGVKSSLGLEKRDRNIQYLKQEQEQPSHVSVLERIRLEEETIEEKIRLLSFHDS</sequence>
<reference evidence="1" key="1">
    <citation type="submission" date="2018-11" db="EMBL/GenBank/DDBJ databases">
        <authorList>
            <consortium name="Genoscope - CEA"/>
            <person name="William W."/>
        </authorList>
    </citation>
    <scope>NUCLEOTIDE SEQUENCE</scope>
</reference>
<gene>
    <name evidence="1" type="ORF">BOLC1T01253H</name>
</gene>
<dbReference type="AlphaFoldDB" id="A0A3P6FMI4"/>
<name>A0A3P6FMI4_BRAOL</name>
<accession>A0A3P6FMI4</accession>
<proteinExistence type="predicted"/>
<protein>
    <submittedName>
        <fullName evidence="1">Uncharacterized protein</fullName>
    </submittedName>
</protein>